<dbReference type="RefSeq" id="WP_085935254.1">
    <property type="nucleotide sequence ID" value="NZ_FUWJ01000004.1"/>
</dbReference>
<evidence type="ECO:0000256" key="4">
    <source>
        <dbReference type="ARBA" id="ARBA00023163"/>
    </source>
</evidence>
<dbReference type="InterPro" id="IPR039538">
    <property type="entry name" value="BetI_C"/>
</dbReference>
<dbReference type="PANTHER" id="PTHR47506:SF1">
    <property type="entry name" value="HTH-TYPE TRANSCRIPTIONAL REGULATOR YJDC"/>
    <property type="match status" value="1"/>
</dbReference>
<evidence type="ECO:0000313" key="7">
    <source>
        <dbReference type="EMBL" id="SKA10647.1"/>
    </source>
</evidence>
<dbReference type="EMBL" id="FUWJ01000004">
    <property type="protein sequence ID" value="SKA10647.1"/>
    <property type="molecule type" value="Genomic_DNA"/>
</dbReference>
<name>A0A1T4R445_9HYPH</name>
<protein>
    <submittedName>
        <fullName evidence="7">Transcriptional regulator, TetR family</fullName>
    </submittedName>
</protein>
<gene>
    <name evidence="7" type="ORF">SAMN02745126_03561</name>
</gene>
<dbReference type="Proteomes" id="UP000190092">
    <property type="component" value="Unassembled WGS sequence"/>
</dbReference>
<proteinExistence type="predicted"/>
<dbReference type="OrthoDB" id="9808189at2"/>
<feature type="DNA-binding region" description="H-T-H motif" evidence="5">
    <location>
        <begin position="33"/>
        <end position="52"/>
    </location>
</feature>
<dbReference type="Pfam" id="PF00440">
    <property type="entry name" value="TetR_N"/>
    <property type="match status" value="1"/>
</dbReference>
<dbReference type="PRINTS" id="PR00455">
    <property type="entry name" value="HTHTETR"/>
</dbReference>
<evidence type="ECO:0000256" key="2">
    <source>
        <dbReference type="ARBA" id="ARBA00023015"/>
    </source>
</evidence>
<keyword evidence="1" id="KW-0678">Repressor</keyword>
<evidence type="ECO:0000256" key="5">
    <source>
        <dbReference type="PROSITE-ProRule" id="PRU00335"/>
    </source>
</evidence>
<dbReference type="STRING" id="225324.SAMN02745126_03561"/>
<organism evidence="7 8">
    <name type="scientific">Enhydrobacter aerosaccus</name>
    <dbReference type="NCBI Taxonomy" id="225324"/>
    <lineage>
        <taxon>Bacteria</taxon>
        <taxon>Pseudomonadati</taxon>
        <taxon>Pseudomonadota</taxon>
        <taxon>Alphaproteobacteria</taxon>
        <taxon>Hyphomicrobiales</taxon>
        <taxon>Enhydrobacter</taxon>
    </lineage>
</organism>
<evidence type="ECO:0000256" key="3">
    <source>
        <dbReference type="ARBA" id="ARBA00023125"/>
    </source>
</evidence>
<evidence type="ECO:0000256" key="1">
    <source>
        <dbReference type="ARBA" id="ARBA00022491"/>
    </source>
</evidence>
<keyword evidence="8" id="KW-1185">Reference proteome</keyword>
<dbReference type="InterPro" id="IPR001647">
    <property type="entry name" value="HTH_TetR"/>
</dbReference>
<feature type="domain" description="HTH tetR-type" evidence="6">
    <location>
        <begin position="10"/>
        <end position="70"/>
    </location>
</feature>
<evidence type="ECO:0000259" key="6">
    <source>
        <dbReference type="PROSITE" id="PS50977"/>
    </source>
</evidence>
<reference evidence="8" key="1">
    <citation type="submission" date="2017-02" db="EMBL/GenBank/DDBJ databases">
        <authorList>
            <person name="Varghese N."/>
            <person name="Submissions S."/>
        </authorList>
    </citation>
    <scope>NUCLEOTIDE SEQUENCE [LARGE SCALE GENOMIC DNA]</scope>
    <source>
        <strain evidence="8">ATCC 27094</strain>
    </source>
</reference>
<dbReference type="PANTHER" id="PTHR47506">
    <property type="entry name" value="TRANSCRIPTIONAL REGULATORY PROTEIN"/>
    <property type="match status" value="1"/>
</dbReference>
<dbReference type="GO" id="GO:0003677">
    <property type="term" value="F:DNA binding"/>
    <property type="evidence" value="ECO:0007669"/>
    <property type="project" value="UniProtKB-UniRule"/>
</dbReference>
<dbReference type="InterPro" id="IPR009057">
    <property type="entry name" value="Homeodomain-like_sf"/>
</dbReference>
<keyword evidence="2" id="KW-0805">Transcription regulation</keyword>
<dbReference type="PROSITE" id="PS50977">
    <property type="entry name" value="HTH_TETR_2"/>
    <property type="match status" value="1"/>
</dbReference>
<dbReference type="SUPFAM" id="SSF48498">
    <property type="entry name" value="Tetracyclin repressor-like, C-terminal domain"/>
    <property type="match status" value="1"/>
</dbReference>
<evidence type="ECO:0000313" key="8">
    <source>
        <dbReference type="Proteomes" id="UP000190092"/>
    </source>
</evidence>
<dbReference type="Gene3D" id="1.10.357.10">
    <property type="entry name" value="Tetracycline Repressor, domain 2"/>
    <property type="match status" value="1"/>
</dbReference>
<dbReference type="AlphaFoldDB" id="A0A1T4R445"/>
<sequence length="221" mass="23875">MRTVDPIKHEQKRQEILAAAIRCALRSGLKGTSTSDICAEAKISPGHLYHYFENKDAIFAGLAETKLNELTERLRRNIEAGGATLEAISAAVRAASEASWHRDEYALVFEMLAEAVRSPAMASLLRKTGDAMRAVLANAFREGQKNGEFDKTLDPALASAAVLGMIDAAKAFALRYPETSRAERAAFLDLLMARLLAPGSCPAAKAAPRHVAVAKRKVRAS</sequence>
<keyword evidence="4" id="KW-0804">Transcription</keyword>
<dbReference type="SUPFAM" id="SSF46689">
    <property type="entry name" value="Homeodomain-like"/>
    <property type="match status" value="1"/>
</dbReference>
<dbReference type="Pfam" id="PF13977">
    <property type="entry name" value="TetR_C_6"/>
    <property type="match status" value="1"/>
</dbReference>
<dbReference type="InterPro" id="IPR023772">
    <property type="entry name" value="DNA-bd_HTH_TetR-type_CS"/>
</dbReference>
<accession>A0A1T4R445</accession>
<dbReference type="PROSITE" id="PS01081">
    <property type="entry name" value="HTH_TETR_1"/>
    <property type="match status" value="1"/>
</dbReference>
<dbReference type="InterPro" id="IPR036271">
    <property type="entry name" value="Tet_transcr_reg_TetR-rel_C_sf"/>
</dbReference>
<keyword evidence="3 5" id="KW-0238">DNA-binding</keyword>